<dbReference type="PANTHER" id="PTHR42910">
    <property type="entry name" value="TRANSPORTER SCO4007-RELATED"/>
    <property type="match status" value="1"/>
</dbReference>
<dbReference type="Gene3D" id="1.20.1250.20">
    <property type="entry name" value="MFS general substrate transporter like domains"/>
    <property type="match status" value="2"/>
</dbReference>
<keyword evidence="6" id="KW-1185">Reference proteome</keyword>
<organism evidence="5 6">
    <name type="scientific">Pterulicium gracile</name>
    <dbReference type="NCBI Taxonomy" id="1884261"/>
    <lineage>
        <taxon>Eukaryota</taxon>
        <taxon>Fungi</taxon>
        <taxon>Dikarya</taxon>
        <taxon>Basidiomycota</taxon>
        <taxon>Agaricomycotina</taxon>
        <taxon>Agaricomycetes</taxon>
        <taxon>Agaricomycetidae</taxon>
        <taxon>Agaricales</taxon>
        <taxon>Pleurotineae</taxon>
        <taxon>Pterulaceae</taxon>
        <taxon>Pterulicium</taxon>
    </lineage>
</organism>
<keyword evidence="3" id="KW-1133">Transmembrane helix</keyword>
<feature type="transmembrane region" description="Helical" evidence="3">
    <location>
        <begin position="249"/>
        <end position="269"/>
    </location>
</feature>
<dbReference type="InterPro" id="IPR036259">
    <property type="entry name" value="MFS_trans_sf"/>
</dbReference>
<dbReference type="InterPro" id="IPR011701">
    <property type="entry name" value="MFS"/>
</dbReference>
<dbReference type="CDD" id="cd17324">
    <property type="entry name" value="MFS_NepI_like"/>
    <property type="match status" value="1"/>
</dbReference>
<feature type="transmembrane region" description="Helical" evidence="3">
    <location>
        <begin position="161"/>
        <end position="179"/>
    </location>
</feature>
<protein>
    <submittedName>
        <fullName evidence="5">Major facilitator superfamily domain-containing protein</fullName>
    </submittedName>
</protein>
<dbReference type="InterPro" id="IPR020846">
    <property type="entry name" value="MFS_dom"/>
</dbReference>
<dbReference type="PANTHER" id="PTHR42910:SF1">
    <property type="entry name" value="MAJOR FACILITATOR SUPERFAMILY (MFS) PROFILE DOMAIN-CONTAINING PROTEIN"/>
    <property type="match status" value="1"/>
</dbReference>
<name>A0A5C3QIW2_9AGAR</name>
<evidence type="ECO:0000259" key="4">
    <source>
        <dbReference type="PROSITE" id="PS50850"/>
    </source>
</evidence>
<proteinExistence type="predicted"/>
<dbReference type="EMBL" id="ML178825">
    <property type="protein sequence ID" value="TFL01258.1"/>
    <property type="molecule type" value="Genomic_DNA"/>
</dbReference>
<dbReference type="GO" id="GO:0016020">
    <property type="term" value="C:membrane"/>
    <property type="evidence" value="ECO:0007669"/>
    <property type="project" value="UniProtKB-SubCell"/>
</dbReference>
<feature type="domain" description="Major facilitator superfamily (MFS) profile" evidence="4">
    <location>
        <begin position="89"/>
        <end position="498"/>
    </location>
</feature>
<feature type="transmembrane region" description="Helical" evidence="3">
    <location>
        <begin position="425"/>
        <end position="447"/>
    </location>
</feature>
<feature type="transmembrane region" description="Helical" evidence="3">
    <location>
        <begin position="453"/>
        <end position="471"/>
    </location>
</feature>
<keyword evidence="3" id="KW-0472">Membrane</keyword>
<dbReference type="AlphaFoldDB" id="A0A5C3QIW2"/>
<feature type="transmembrane region" description="Helical" evidence="3">
    <location>
        <begin position="330"/>
        <end position="353"/>
    </location>
</feature>
<feature type="transmembrane region" description="Helical" evidence="3">
    <location>
        <begin position="186"/>
        <end position="208"/>
    </location>
</feature>
<evidence type="ECO:0000256" key="1">
    <source>
        <dbReference type="ARBA" id="ARBA00004141"/>
    </source>
</evidence>
<dbReference type="GO" id="GO:0022857">
    <property type="term" value="F:transmembrane transporter activity"/>
    <property type="evidence" value="ECO:0007669"/>
    <property type="project" value="InterPro"/>
</dbReference>
<evidence type="ECO:0000313" key="6">
    <source>
        <dbReference type="Proteomes" id="UP000305067"/>
    </source>
</evidence>
<keyword evidence="3" id="KW-0812">Transmembrane</keyword>
<dbReference type="SUPFAM" id="SSF103473">
    <property type="entry name" value="MFS general substrate transporter"/>
    <property type="match status" value="1"/>
</dbReference>
<gene>
    <name evidence="5" type="ORF">BDV98DRAFT_567803</name>
</gene>
<dbReference type="OrthoDB" id="2105912at2759"/>
<evidence type="ECO:0000256" key="2">
    <source>
        <dbReference type="SAM" id="MobiDB-lite"/>
    </source>
</evidence>
<dbReference type="Proteomes" id="UP000305067">
    <property type="component" value="Unassembled WGS sequence"/>
</dbReference>
<reference evidence="5 6" key="1">
    <citation type="journal article" date="2019" name="Nat. Ecol. Evol.">
        <title>Megaphylogeny resolves global patterns of mushroom evolution.</title>
        <authorList>
            <person name="Varga T."/>
            <person name="Krizsan K."/>
            <person name="Foldi C."/>
            <person name="Dima B."/>
            <person name="Sanchez-Garcia M."/>
            <person name="Sanchez-Ramirez S."/>
            <person name="Szollosi G.J."/>
            <person name="Szarkandi J.G."/>
            <person name="Papp V."/>
            <person name="Albert L."/>
            <person name="Andreopoulos W."/>
            <person name="Angelini C."/>
            <person name="Antonin V."/>
            <person name="Barry K.W."/>
            <person name="Bougher N.L."/>
            <person name="Buchanan P."/>
            <person name="Buyck B."/>
            <person name="Bense V."/>
            <person name="Catcheside P."/>
            <person name="Chovatia M."/>
            <person name="Cooper J."/>
            <person name="Damon W."/>
            <person name="Desjardin D."/>
            <person name="Finy P."/>
            <person name="Geml J."/>
            <person name="Haridas S."/>
            <person name="Hughes K."/>
            <person name="Justo A."/>
            <person name="Karasinski D."/>
            <person name="Kautmanova I."/>
            <person name="Kiss B."/>
            <person name="Kocsube S."/>
            <person name="Kotiranta H."/>
            <person name="LaButti K.M."/>
            <person name="Lechner B.E."/>
            <person name="Liimatainen K."/>
            <person name="Lipzen A."/>
            <person name="Lukacs Z."/>
            <person name="Mihaltcheva S."/>
            <person name="Morgado L.N."/>
            <person name="Niskanen T."/>
            <person name="Noordeloos M.E."/>
            <person name="Ohm R.A."/>
            <person name="Ortiz-Santana B."/>
            <person name="Ovrebo C."/>
            <person name="Racz N."/>
            <person name="Riley R."/>
            <person name="Savchenko A."/>
            <person name="Shiryaev A."/>
            <person name="Soop K."/>
            <person name="Spirin V."/>
            <person name="Szebenyi C."/>
            <person name="Tomsovsky M."/>
            <person name="Tulloss R.E."/>
            <person name="Uehling J."/>
            <person name="Grigoriev I.V."/>
            <person name="Vagvolgyi C."/>
            <person name="Papp T."/>
            <person name="Martin F.M."/>
            <person name="Miettinen O."/>
            <person name="Hibbett D.S."/>
            <person name="Nagy L.G."/>
        </authorList>
    </citation>
    <scope>NUCLEOTIDE SEQUENCE [LARGE SCALE GENOMIC DNA]</scope>
    <source>
        <strain evidence="5 6">CBS 309.79</strain>
    </source>
</reference>
<feature type="transmembrane region" description="Helical" evidence="3">
    <location>
        <begin position="297"/>
        <end position="323"/>
    </location>
</feature>
<feature type="transmembrane region" description="Helical" evidence="3">
    <location>
        <begin position="92"/>
        <end position="113"/>
    </location>
</feature>
<evidence type="ECO:0000313" key="5">
    <source>
        <dbReference type="EMBL" id="TFL01258.1"/>
    </source>
</evidence>
<feature type="transmembrane region" description="Helical" evidence="3">
    <location>
        <begin position="373"/>
        <end position="397"/>
    </location>
</feature>
<dbReference type="PROSITE" id="PS50850">
    <property type="entry name" value="MFS"/>
    <property type="match status" value="1"/>
</dbReference>
<comment type="subcellular location">
    <subcellularLocation>
        <location evidence="1">Membrane</location>
        <topology evidence="1">Multi-pass membrane protein</topology>
    </subcellularLocation>
</comment>
<evidence type="ECO:0000256" key="3">
    <source>
        <dbReference type="SAM" id="Phobius"/>
    </source>
</evidence>
<dbReference type="STRING" id="1884261.A0A5C3QIW2"/>
<dbReference type="Pfam" id="PF07690">
    <property type="entry name" value="MFS_1"/>
    <property type="match status" value="1"/>
</dbReference>
<feature type="region of interest" description="Disordered" evidence="2">
    <location>
        <begin position="1"/>
        <end position="31"/>
    </location>
</feature>
<feature type="transmembrane region" description="Helical" evidence="3">
    <location>
        <begin position="220"/>
        <end position="242"/>
    </location>
</feature>
<accession>A0A5C3QIW2</accession>
<sequence length="498" mass="53916">MTTRHPTGGSHADATGNPSLQSPLPVPDEEKAAVAVHTENGLAAASQETTVTSTTPDAREKIGTEEDVSKFDFGFLLIPVWCRFNPQKPFHFGLTLTFAFGLTSTFVVANLYYCQPLLVQFSDAFQVSYQEISKVPTLVQAGYATGLLLISPLGDLVRRRALIIVLIVLSTSLSIGLAITNSFQVFLALNFLIGVVSVTPQVLIPLAADIAPPERRGSAIAVTLGGLIFGVLMARVLAGVIADLARYQVVYYFAIGVQSAVLFAGYWLIPDYPRKNKDLGYFDILWSMAKYAVTEPLLIQACLTSMLSSACFSSFWVTLTFLLSDEPYNYSTLVIGLFGLIGMLGVAMSPLVGRFVDHLTPWYATLLGTLGQIIAYSIQVGAGGINVGAVVVVILLVDIFRQSFQVSQSAAIFGISEKARARLNAVYILFIFIGQVMGTAVGTKVFLENGWRASAGLNLGWMGLVLVLLCCRGPQCDYRTWVGYKGGLYPIRRQKAES</sequence>